<keyword evidence="4" id="KW-0548">Nucleotidyltransferase</keyword>
<dbReference type="GO" id="GO:0050262">
    <property type="term" value="F:ribosylnicotinamide kinase activity"/>
    <property type="evidence" value="ECO:0007669"/>
    <property type="project" value="InterPro"/>
</dbReference>
<dbReference type="GO" id="GO:0000309">
    <property type="term" value="F:nicotinamide-nucleotide adenylyltransferase activity"/>
    <property type="evidence" value="ECO:0007669"/>
    <property type="project" value="InterPro"/>
</dbReference>
<feature type="binding site" evidence="1">
    <location>
        <position position="22"/>
    </location>
    <ligand>
        <name>NAD(+)</name>
        <dbReference type="ChEBI" id="CHEBI:57540"/>
        <label>1</label>
    </ligand>
</feature>
<dbReference type="GO" id="GO:0000166">
    <property type="term" value="F:nucleotide binding"/>
    <property type="evidence" value="ECO:0007669"/>
    <property type="project" value="UniProtKB-KW"/>
</dbReference>
<dbReference type="Gene3D" id="3.40.50.620">
    <property type="entry name" value="HUPs"/>
    <property type="match status" value="1"/>
</dbReference>
<keyword evidence="4" id="KW-0808">Transferase</keyword>
<dbReference type="PATRIC" id="fig|1321820.3.peg.670"/>
<evidence type="ECO:0000313" key="5">
    <source>
        <dbReference type="Proteomes" id="UP000016637"/>
    </source>
</evidence>
<evidence type="ECO:0000256" key="1">
    <source>
        <dbReference type="PIRSR" id="PIRSR004776-1"/>
    </source>
</evidence>
<dbReference type="InterPro" id="IPR052735">
    <property type="entry name" value="NAD_biosynth-regulator"/>
</dbReference>
<dbReference type="PANTHER" id="PTHR37512">
    <property type="entry name" value="TRIFUNCTIONAL NAD BIOSYNTHESIS/REGULATOR PROTEIN NADR"/>
    <property type="match status" value="1"/>
</dbReference>
<dbReference type="InterPro" id="IPR038727">
    <property type="entry name" value="NadR/Ttd14_AAA_dom"/>
</dbReference>
<dbReference type="PANTHER" id="PTHR37512:SF1">
    <property type="entry name" value="NADR_TTD14 AAA DOMAIN-CONTAINING PROTEIN"/>
    <property type="match status" value="1"/>
</dbReference>
<reference evidence="4 5" key="1">
    <citation type="submission" date="2013-08" db="EMBL/GenBank/DDBJ databases">
        <authorList>
            <person name="Weinstock G."/>
            <person name="Sodergren E."/>
            <person name="Wylie T."/>
            <person name="Fulton L."/>
            <person name="Fulton R."/>
            <person name="Fronick C."/>
            <person name="O'Laughlin M."/>
            <person name="Godfrey J."/>
            <person name="Miner T."/>
            <person name="Herter B."/>
            <person name="Appelbaum E."/>
            <person name="Cordes M."/>
            <person name="Lek S."/>
            <person name="Wollam A."/>
            <person name="Pepin K.H."/>
            <person name="Palsikar V.B."/>
            <person name="Mitreva M."/>
            <person name="Wilson R.K."/>
        </authorList>
    </citation>
    <scope>NUCLEOTIDE SEQUENCE [LARGE SCALE GENOMIC DNA]</scope>
    <source>
        <strain evidence="4 5">ATCC 700627</strain>
    </source>
</reference>
<feature type="binding site" evidence="1">
    <location>
        <begin position="15"/>
        <end position="18"/>
    </location>
    <ligand>
        <name>NAD(+)</name>
        <dbReference type="ChEBI" id="CHEBI:57540"/>
        <label>1</label>
    </ligand>
</feature>
<dbReference type="Pfam" id="PF13521">
    <property type="entry name" value="AAA_28"/>
    <property type="match status" value="1"/>
</dbReference>
<dbReference type="eggNOG" id="COG1057">
    <property type="taxonomic scope" value="Bacteria"/>
</dbReference>
<dbReference type="HOGENOM" id="CLU_052648_1_1_9"/>
<dbReference type="Pfam" id="PF01467">
    <property type="entry name" value="CTP_transf_like"/>
    <property type="match status" value="1"/>
</dbReference>
<dbReference type="InterPro" id="IPR004821">
    <property type="entry name" value="Cyt_trans-like"/>
</dbReference>
<gene>
    <name evidence="4" type="ORF">HMPREF1983_00684</name>
</gene>
<dbReference type="eggNOG" id="COG3172">
    <property type="taxonomic scope" value="Bacteria"/>
</dbReference>
<organism evidence="4 5">
    <name type="scientific">Gemella bergeri ATCC 700627</name>
    <dbReference type="NCBI Taxonomy" id="1321820"/>
    <lineage>
        <taxon>Bacteria</taxon>
        <taxon>Bacillati</taxon>
        <taxon>Bacillota</taxon>
        <taxon>Bacilli</taxon>
        <taxon>Bacillales</taxon>
        <taxon>Gemellaceae</taxon>
        <taxon>Gemella</taxon>
    </lineage>
</organism>
<dbReference type="SUPFAM" id="SSF52374">
    <property type="entry name" value="Nucleotidylyl transferase"/>
    <property type="match status" value="1"/>
</dbReference>
<feature type="binding site" evidence="1">
    <location>
        <begin position="84"/>
        <end position="97"/>
    </location>
    <ligand>
        <name>NAD(+)</name>
        <dbReference type="ChEBI" id="CHEBI:57540"/>
        <label>1</label>
    </ligand>
</feature>
<dbReference type="RefSeq" id="WP_021753325.1">
    <property type="nucleotide sequence ID" value="NZ_KI271858.1"/>
</dbReference>
<evidence type="ECO:0000313" key="4">
    <source>
        <dbReference type="EMBL" id="ERK58784.1"/>
    </source>
</evidence>
<dbReference type="InterPro" id="IPR014729">
    <property type="entry name" value="Rossmann-like_a/b/a_fold"/>
</dbReference>
<dbReference type="Proteomes" id="UP000016637">
    <property type="component" value="Unassembled WGS sequence"/>
</dbReference>
<dbReference type="PIRSF" id="PIRSF004776">
    <property type="entry name" value="NadR_NMNAT/RNK"/>
    <property type="match status" value="1"/>
</dbReference>
<keyword evidence="5" id="KW-1185">Reference proteome</keyword>
<dbReference type="InterPro" id="IPR027417">
    <property type="entry name" value="P-loop_NTPase"/>
</dbReference>
<proteinExistence type="predicted"/>
<accession>U2QRD9</accession>
<dbReference type="NCBIfam" id="TIGR00125">
    <property type="entry name" value="cyt_tran_rel"/>
    <property type="match status" value="1"/>
</dbReference>
<sequence length="392" mass="45494">MKHKLLKIKKLAVVFGTFAPMHTGHVDFITKAKRENDGVLIIVSGTNTEEDRGTRDGLHLNRRFRYVREVFHDDELVVVDKLDEEGMLAYPNGWEPWLKTLHKLIKDNTDYQFEEMTFYVGEEDYQKPLLSYFKKVFANEYCVVKDQINDFGKIREKEVAITIIDRTLVPVSGTEIRKNPLVYWRYITMPFRRHFTKKVLVVGSASGGKTTLIKDLGRVFNAPISLEYARHYQEVYNVRDDELDTNDYIRLFANQNEQTSNVIDSGSHSGIVFVDTNATVTMAYVDYYLKGVISEEEYQALKLSYKVAISKEKWDLIVLIPPKSAYVNDGFRDMTMASQDIRDGFTNHLIELLEQDGFKDKLLILDSDIDTFFLDNYKKTVKAIKDRLNIEI</sequence>
<comment type="caution">
    <text evidence="4">The sequence shown here is derived from an EMBL/GenBank/DDBJ whole genome shotgun (WGS) entry which is preliminary data.</text>
</comment>
<evidence type="ECO:0000259" key="2">
    <source>
        <dbReference type="Pfam" id="PF01467"/>
    </source>
</evidence>
<evidence type="ECO:0000259" key="3">
    <source>
        <dbReference type="Pfam" id="PF13521"/>
    </source>
</evidence>
<dbReference type="GO" id="GO:0009435">
    <property type="term" value="P:NAD+ biosynthetic process"/>
    <property type="evidence" value="ECO:0007669"/>
    <property type="project" value="InterPro"/>
</dbReference>
<dbReference type="SUPFAM" id="SSF52540">
    <property type="entry name" value="P-loop containing nucleoside triphosphate hydrolases"/>
    <property type="match status" value="1"/>
</dbReference>
<dbReference type="InterPro" id="IPR016429">
    <property type="entry name" value="NAD_NadR"/>
</dbReference>
<protein>
    <submittedName>
        <fullName evidence="4">Putative nicotinamide-nucleotide adenylyltransferase</fullName>
    </submittedName>
</protein>
<feature type="domain" description="NadR/Ttd14 AAA" evidence="3">
    <location>
        <begin position="198"/>
        <end position="355"/>
    </location>
</feature>
<feature type="domain" description="Cytidyltransferase-like" evidence="2">
    <location>
        <begin position="14"/>
        <end position="178"/>
    </location>
</feature>
<keyword evidence="1" id="KW-0547">Nucleotide-binding</keyword>
<dbReference type="Gene3D" id="3.40.50.300">
    <property type="entry name" value="P-loop containing nucleotide triphosphate hydrolases"/>
    <property type="match status" value="1"/>
</dbReference>
<dbReference type="EMBL" id="AWVP01000043">
    <property type="protein sequence ID" value="ERK58784.1"/>
    <property type="molecule type" value="Genomic_DNA"/>
</dbReference>
<name>U2QRD9_9BACL</name>
<dbReference type="AlphaFoldDB" id="U2QRD9"/>